<accession>A0ABQ0MHC5</accession>
<dbReference type="InterPro" id="IPR014966">
    <property type="entry name" value="FRG-dom"/>
</dbReference>
<reference evidence="4" key="1">
    <citation type="submission" date="2017-05" db="EMBL/GenBank/DDBJ databases">
        <title>Draft genome sequence of Geobacter pelophilus, a iron(III)-reducing bacteria.</title>
        <authorList>
            <person name="Aoyagi T."/>
            <person name="Koike H."/>
            <person name="Morita T."/>
            <person name="Sato Y."/>
            <person name="Habe H."/>
            <person name="Hori T."/>
        </authorList>
    </citation>
    <scope>NUCLEOTIDE SEQUENCE [LARGE SCALE GENOMIC DNA]</scope>
    <source>
        <strain evidence="4">Drf2</strain>
    </source>
</reference>
<name>A0ABQ0MHC5_9BACT</name>
<dbReference type="Pfam" id="PF08867">
    <property type="entry name" value="FRG"/>
    <property type="match status" value="1"/>
</dbReference>
<feature type="region of interest" description="Disordered" evidence="1">
    <location>
        <begin position="267"/>
        <end position="288"/>
    </location>
</feature>
<proteinExistence type="predicted"/>
<gene>
    <name evidence="3" type="ORF">GPEL0_01f1429</name>
</gene>
<evidence type="ECO:0000259" key="2">
    <source>
        <dbReference type="SMART" id="SM00901"/>
    </source>
</evidence>
<feature type="compositionally biased region" description="Basic residues" evidence="1">
    <location>
        <begin position="271"/>
        <end position="282"/>
    </location>
</feature>
<dbReference type="EMBL" id="BDQG01000001">
    <property type="protein sequence ID" value="GAW66177.1"/>
    <property type="molecule type" value="Genomic_DNA"/>
</dbReference>
<protein>
    <submittedName>
        <fullName evidence="3">FRG domain-containing protein</fullName>
    </submittedName>
</protein>
<organism evidence="3 4">
    <name type="scientific">Geoanaerobacter pelophilus</name>
    <dbReference type="NCBI Taxonomy" id="60036"/>
    <lineage>
        <taxon>Bacteria</taxon>
        <taxon>Pseudomonadati</taxon>
        <taxon>Thermodesulfobacteriota</taxon>
        <taxon>Desulfuromonadia</taxon>
        <taxon>Geobacterales</taxon>
        <taxon>Geobacteraceae</taxon>
        <taxon>Geoanaerobacter</taxon>
    </lineage>
</organism>
<evidence type="ECO:0000313" key="4">
    <source>
        <dbReference type="Proteomes" id="UP000194153"/>
    </source>
</evidence>
<feature type="domain" description="FRG" evidence="2">
    <location>
        <begin position="20"/>
        <end position="129"/>
    </location>
</feature>
<sequence length="288" mass="33219">MSNVVTWEEFKGLIGGLTAHNNSLLYRGQANDTWKLQTSFHRAAAVNGITMQQYVEIMIPEIHYYICANHNHIIDLSNPMEYGAFLALIQHHGFPTPLLDWTLSPYIAAYFAFREVNDTFPASEYVKMYIFDYLGWMKSFKQTLDLRDYDNPHVSVIRPYAKFNPRIIQQQGQFTISNIDDIENHLYQMSVYVKKDFLYTALLSVKEKPLVLRELNLMGINHMSLFPSIDGICEALKNQFFSAASVGPTLNEILQLRMQNFSVPEEAIAAPKRKKRRRRKKGNPSQAS</sequence>
<dbReference type="RefSeq" id="WP_085812554.1">
    <property type="nucleotide sequence ID" value="NZ_BDQG01000001.1"/>
</dbReference>
<keyword evidence="4" id="KW-1185">Reference proteome</keyword>
<evidence type="ECO:0000313" key="3">
    <source>
        <dbReference type="EMBL" id="GAW66177.1"/>
    </source>
</evidence>
<dbReference type="Proteomes" id="UP000194153">
    <property type="component" value="Unassembled WGS sequence"/>
</dbReference>
<dbReference type="SMART" id="SM00901">
    <property type="entry name" value="FRG"/>
    <property type="match status" value="1"/>
</dbReference>
<evidence type="ECO:0000256" key="1">
    <source>
        <dbReference type="SAM" id="MobiDB-lite"/>
    </source>
</evidence>
<comment type="caution">
    <text evidence="3">The sequence shown here is derived from an EMBL/GenBank/DDBJ whole genome shotgun (WGS) entry which is preliminary data.</text>
</comment>